<dbReference type="RefSeq" id="WP_209375468.1">
    <property type="nucleotide sequence ID" value="NZ_JAGIZA010000012.1"/>
</dbReference>
<organism evidence="3 4">
    <name type="scientific">Roseomonas indoligenes</name>
    <dbReference type="NCBI Taxonomy" id="2820811"/>
    <lineage>
        <taxon>Bacteria</taxon>
        <taxon>Pseudomonadati</taxon>
        <taxon>Pseudomonadota</taxon>
        <taxon>Alphaproteobacteria</taxon>
        <taxon>Acetobacterales</taxon>
        <taxon>Roseomonadaceae</taxon>
        <taxon>Roseomonas</taxon>
    </lineage>
</organism>
<dbReference type="InterPro" id="IPR008928">
    <property type="entry name" value="6-hairpin_glycosidase_sf"/>
</dbReference>
<proteinExistence type="predicted"/>
<keyword evidence="4" id="KW-1185">Reference proteome</keyword>
<dbReference type="Proteomes" id="UP000677537">
    <property type="component" value="Unassembled WGS sequence"/>
</dbReference>
<feature type="domain" description="Mannosylglycerate hydrolase MGH1-like glycoside hydrolase" evidence="2">
    <location>
        <begin position="314"/>
        <end position="617"/>
    </location>
</feature>
<feature type="domain" description="Putative glycogen debranching enzyme N-terminal" evidence="1">
    <location>
        <begin position="35"/>
        <end position="229"/>
    </location>
</feature>
<comment type="caution">
    <text evidence="3">The sequence shown here is derived from an EMBL/GenBank/DDBJ whole genome shotgun (WGS) entry which is preliminary data.</text>
</comment>
<accession>A0A940N295</accession>
<dbReference type="InterPro" id="IPR032856">
    <property type="entry name" value="GDE_N_bis"/>
</dbReference>
<evidence type="ECO:0000313" key="3">
    <source>
        <dbReference type="EMBL" id="MBP0494716.1"/>
    </source>
</evidence>
<gene>
    <name evidence="3" type="ORF">J5Y10_18175</name>
</gene>
<reference evidence="3" key="1">
    <citation type="submission" date="2021-03" db="EMBL/GenBank/DDBJ databases">
        <authorList>
            <person name="So Y."/>
        </authorList>
    </citation>
    <scope>NUCLEOTIDE SEQUENCE</scope>
    <source>
        <strain evidence="3">SG15</strain>
    </source>
</reference>
<evidence type="ECO:0000313" key="4">
    <source>
        <dbReference type="Proteomes" id="UP000677537"/>
    </source>
</evidence>
<dbReference type="InterPro" id="IPR054491">
    <property type="entry name" value="MGH1-like_GH"/>
</dbReference>
<dbReference type="Pfam" id="PF22422">
    <property type="entry name" value="MGH1-like_GH"/>
    <property type="match status" value="1"/>
</dbReference>
<dbReference type="Pfam" id="PF14742">
    <property type="entry name" value="GDE_N_bis"/>
    <property type="match status" value="1"/>
</dbReference>
<dbReference type="GO" id="GO:0005975">
    <property type="term" value="P:carbohydrate metabolic process"/>
    <property type="evidence" value="ECO:0007669"/>
    <property type="project" value="InterPro"/>
</dbReference>
<dbReference type="Gene3D" id="1.50.10.10">
    <property type="match status" value="1"/>
</dbReference>
<protein>
    <submittedName>
        <fullName evidence="3">Amylo-alpha-1,6-glucosidase</fullName>
    </submittedName>
</protein>
<dbReference type="InterPro" id="IPR012341">
    <property type="entry name" value="6hp_glycosidase-like_sf"/>
</dbReference>
<name>A0A940N295_9PROT</name>
<evidence type="ECO:0000259" key="2">
    <source>
        <dbReference type="Pfam" id="PF22422"/>
    </source>
</evidence>
<dbReference type="SUPFAM" id="SSF48208">
    <property type="entry name" value="Six-hairpin glycosidases"/>
    <property type="match status" value="1"/>
</dbReference>
<dbReference type="EMBL" id="JAGIZA010000012">
    <property type="protein sequence ID" value="MBP0494716.1"/>
    <property type="molecule type" value="Genomic_DNA"/>
</dbReference>
<sequence>MDDEGAGLPRAEEESGWSVAATAATALALYRPRTLKNGPSFVVLDHFGDAQAIGSTAEGLFHDDTRFVSRLSLRVAGMRPLLLSSAVSADNTVLTVNMTNPDLAVAPDRKLPRDTIHVERQMVLGAGLLRERISVRNFGDAHLSTEISLSIATDFADIFEVRGQKRTRRGERRAPEVRPNGDLVFAYRGLDEVERRTRLRFDPTPQGSPARDNRWPVELEPGGYVVIEVTTLCESGPEAAEVPAPPAFDALLAGIRNWGDVRERQRAGVISSNQAFNDWFARSASDLAMLTTETEAGPFPYAGIPWFSCPFGRDSLITAIQCLWADPELARGVLRYHAKLQATELDPARDAEPGKILHESRSGEMAALREVPFGRYYGSVDSTPLFVVLAAQYAERTGDLALIREIWPHIVAALGWIERHGDIDGDGLLEYDRQSLNGLVNQGWKDSWDSVFHADGKLADAPIALIEVQAYGEAAWRGAGRLAKALGHEDESALWTDRADALRARVEEAFWVEELSTYALALDGEKRPCRVRSSNAGHALLTGLPSPDRARRIAQTLMTPESFCGWGIRTIAEGESRYNPMSYHNGSVWPHDNGLIALGMKRYGLNAQLERLLTGIYDSALAVDMYRLPELFCGFPRRHGEGPTAYPVACLPQAWAAATVYASLGAMLGVSFRPEEGVIRFVRPFLPSWLEELRIENLRLGAATVDVRLRRHDTDGGVSLNVLRRRGQVEVAVIT</sequence>
<dbReference type="AlphaFoldDB" id="A0A940N295"/>
<evidence type="ECO:0000259" key="1">
    <source>
        <dbReference type="Pfam" id="PF14742"/>
    </source>
</evidence>